<evidence type="ECO:0000313" key="2">
    <source>
        <dbReference type="Proteomes" id="UP000683925"/>
    </source>
</evidence>
<comment type="caution">
    <text evidence="1">The sequence shown here is derived from an EMBL/GenBank/DDBJ whole genome shotgun (WGS) entry which is preliminary data.</text>
</comment>
<dbReference type="Proteomes" id="UP000683925">
    <property type="component" value="Unassembled WGS sequence"/>
</dbReference>
<proteinExistence type="predicted"/>
<gene>
    <name evidence="1" type="ORF">POCTA_138.1.T0210302</name>
</gene>
<protein>
    <submittedName>
        <fullName evidence="1">Uncharacterized protein</fullName>
    </submittedName>
</protein>
<keyword evidence="2" id="KW-1185">Reference proteome</keyword>
<dbReference type="OrthoDB" id="311565at2759"/>
<organism evidence="1 2">
    <name type="scientific">Paramecium octaurelia</name>
    <dbReference type="NCBI Taxonomy" id="43137"/>
    <lineage>
        <taxon>Eukaryota</taxon>
        <taxon>Sar</taxon>
        <taxon>Alveolata</taxon>
        <taxon>Ciliophora</taxon>
        <taxon>Intramacronucleata</taxon>
        <taxon>Oligohymenophorea</taxon>
        <taxon>Peniculida</taxon>
        <taxon>Parameciidae</taxon>
        <taxon>Paramecium</taxon>
    </lineage>
</organism>
<reference evidence="1" key="1">
    <citation type="submission" date="2021-01" db="EMBL/GenBank/DDBJ databases">
        <authorList>
            <consortium name="Genoscope - CEA"/>
            <person name="William W."/>
        </authorList>
    </citation>
    <scope>NUCLEOTIDE SEQUENCE</scope>
</reference>
<sequence>MIELGEKKYIKASQRKKHHQVLESDDFYKTILQEQDENSSFMNCKRGPQESIDEEYLSRQIKAPFIKCLPDFQEKQHQNYSNQELSDQEICKLKSYWSNEFKLNNQQVELLNENYLLNPENEQEYQIIEVNSLDPLTTFSSNHTGLTINEIYKQNKKNSSQIIHKGILRKTIQK</sequence>
<dbReference type="OMA" id="DQEICKL"/>
<evidence type="ECO:0000313" key="1">
    <source>
        <dbReference type="EMBL" id="CAD8148794.1"/>
    </source>
</evidence>
<accession>A0A8S1TBL8</accession>
<dbReference type="EMBL" id="CAJJDP010000021">
    <property type="protein sequence ID" value="CAD8148794.1"/>
    <property type="molecule type" value="Genomic_DNA"/>
</dbReference>
<dbReference type="AlphaFoldDB" id="A0A8S1TBL8"/>
<name>A0A8S1TBL8_PAROT</name>